<organism evidence="1 2">
    <name type="scientific">Rhododendron molle</name>
    <name type="common">Chinese azalea</name>
    <name type="synonym">Azalea mollis</name>
    <dbReference type="NCBI Taxonomy" id="49168"/>
    <lineage>
        <taxon>Eukaryota</taxon>
        <taxon>Viridiplantae</taxon>
        <taxon>Streptophyta</taxon>
        <taxon>Embryophyta</taxon>
        <taxon>Tracheophyta</taxon>
        <taxon>Spermatophyta</taxon>
        <taxon>Magnoliopsida</taxon>
        <taxon>eudicotyledons</taxon>
        <taxon>Gunneridae</taxon>
        <taxon>Pentapetalae</taxon>
        <taxon>asterids</taxon>
        <taxon>Ericales</taxon>
        <taxon>Ericaceae</taxon>
        <taxon>Ericoideae</taxon>
        <taxon>Rhodoreae</taxon>
        <taxon>Rhododendron</taxon>
    </lineage>
</organism>
<accession>A0ACC0PCK5</accession>
<protein>
    <submittedName>
        <fullName evidence="1">Uncharacterized protein</fullName>
    </submittedName>
</protein>
<evidence type="ECO:0000313" key="2">
    <source>
        <dbReference type="Proteomes" id="UP001062846"/>
    </source>
</evidence>
<reference evidence="1" key="1">
    <citation type="submission" date="2022-02" db="EMBL/GenBank/DDBJ databases">
        <title>Plant Genome Project.</title>
        <authorList>
            <person name="Zhang R.-G."/>
        </authorList>
    </citation>
    <scope>NUCLEOTIDE SEQUENCE</scope>
    <source>
        <strain evidence="1">AT1</strain>
    </source>
</reference>
<name>A0ACC0PCK5_RHOML</name>
<sequence>MAESPESGVAGFWINREGLSSASPESRIMAKTKGPPKKKQQRGVDFKKIKRKIGRKLPPPKNATNTEIKSKAIVLPEQSVASEKAGLAVSRKGLTLKELLQQTSHHNSKVRKDALTGIRDIFLKHPAELRLHKLAVIEKLRERICDDDKLVRETLYQLLKAVIFPSCREESQGPFVSLMMAYIFNAMTHLAIDVRLMAFKFFDLVVQYYPSSFSTHAEKIFQNYEDILRKNQFYLQDKGKLKTALAGLVHCLLLLPSIKEDHGSSREMVVPTQGILHAFEPEAPKDPAGFSVIHKKLKDLMPVLVSCFQDFIRLAHTMTQLDPQSFDCMLSILKCIDLVVKFFADGISDCQQELQVSMPSCEGLAATIQGPTIMPSFLKTLFDLFPLNLTYHLSGKDDDKYFILNILMTEIFLRSIDWKCTPVALLEKFLEFFTTALSEETLVGGVHVYSLKTVTSRDTQRYFVYIVCAQWNLNDLESSIPNPLTLEDVDKQKQKECERSCGAYPIRVTMVFVNMQAFTKIFRSCNLESSVKWACLSAIEEMLFPRQGLKYLDARDQEVLDYQIAWIRELPLLLIMLGNKNPLHSRSVLSLLLRLGQCAVSNTLFAQEYDNMQYSLAEFYCTCMDERNVSYGPFVSLDRGSQELSICCLYYFSVVDSLLLKSLAWSCLYDDLEPSVIFRIIEVLHSAYKVGHIQIADLISFFITLLSCFKVTDKGCPILESDEISNRGSFRSVTTVVCSCLLQMGDDFLVFQMLETVVVDQILQRPGLDNICALFRVLVALDCRPTRLSQQSILTLSNFLPGYLIDVVTCFPESDDQAPALVPRGTSHYYLLPCYFLFYRSDKLLNLVLNRMGSLVAEKKSSLSSCVPNHSSWINPIVSVVLLMHKDVKIRRVLSSCKAEIQLILDNILVVQSSEEINMAIAERHNIQSAVDRLKALVGTFSERG</sequence>
<comment type="caution">
    <text evidence="1">The sequence shown here is derived from an EMBL/GenBank/DDBJ whole genome shotgun (WGS) entry which is preliminary data.</text>
</comment>
<dbReference type="Proteomes" id="UP001062846">
    <property type="component" value="Chromosome 3"/>
</dbReference>
<evidence type="ECO:0000313" key="1">
    <source>
        <dbReference type="EMBL" id="KAI8562906.1"/>
    </source>
</evidence>
<gene>
    <name evidence="1" type="ORF">RHMOL_Rhmol03G0071900</name>
</gene>
<keyword evidence="2" id="KW-1185">Reference proteome</keyword>
<dbReference type="EMBL" id="CM046390">
    <property type="protein sequence ID" value="KAI8562906.1"/>
    <property type="molecule type" value="Genomic_DNA"/>
</dbReference>
<proteinExistence type="predicted"/>